<comment type="subcellular location">
    <subcellularLocation>
        <location evidence="1 7">Cell membrane</location>
        <topology evidence="1 7">Multi-pass membrane protein</topology>
    </subcellularLocation>
</comment>
<evidence type="ECO:0000256" key="3">
    <source>
        <dbReference type="ARBA" id="ARBA00022475"/>
    </source>
</evidence>
<dbReference type="AlphaFoldDB" id="A0A1H3U1U8"/>
<keyword evidence="3" id="KW-1003">Cell membrane</keyword>
<dbReference type="CDD" id="cd06261">
    <property type="entry name" value="TM_PBP2"/>
    <property type="match status" value="1"/>
</dbReference>
<protein>
    <submittedName>
        <fullName evidence="9">Raffinose/stachyose/melibiose transport system permease protein</fullName>
    </submittedName>
</protein>
<feature type="transmembrane region" description="Helical" evidence="7">
    <location>
        <begin position="181"/>
        <end position="204"/>
    </location>
</feature>
<dbReference type="InterPro" id="IPR051393">
    <property type="entry name" value="ABC_transporter_permease"/>
</dbReference>
<dbReference type="STRING" id="1503961.SAMN05421736_11768"/>
<dbReference type="Gene3D" id="1.10.3720.10">
    <property type="entry name" value="MetI-like"/>
    <property type="match status" value="1"/>
</dbReference>
<evidence type="ECO:0000313" key="10">
    <source>
        <dbReference type="Proteomes" id="UP000198935"/>
    </source>
</evidence>
<dbReference type="PROSITE" id="PS50928">
    <property type="entry name" value="ABC_TM1"/>
    <property type="match status" value="1"/>
</dbReference>
<evidence type="ECO:0000256" key="5">
    <source>
        <dbReference type="ARBA" id="ARBA00022989"/>
    </source>
</evidence>
<dbReference type="SUPFAM" id="SSF161098">
    <property type="entry name" value="MetI-like"/>
    <property type="match status" value="1"/>
</dbReference>
<dbReference type="InterPro" id="IPR000515">
    <property type="entry name" value="MetI-like"/>
</dbReference>
<feature type="transmembrane region" description="Helical" evidence="7">
    <location>
        <begin position="33"/>
        <end position="56"/>
    </location>
</feature>
<feature type="transmembrane region" description="Helical" evidence="7">
    <location>
        <begin position="225"/>
        <end position="246"/>
    </location>
</feature>
<organism evidence="9 10">
    <name type="scientific">Evansella caseinilytica</name>
    <dbReference type="NCBI Taxonomy" id="1503961"/>
    <lineage>
        <taxon>Bacteria</taxon>
        <taxon>Bacillati</taxon>
        <taxon>Bacillota</taxon>
        <taxon>Bacilli</taxon>
        <taxon>Bacillales</taxon>
        <taxon>Bacillaceae</taxon>
        <taxon>Evansella</taxon>
    </lineage>
</organism>
<keyword evidence="5 7" id="KW-1133">Transmembrane helix</keyword>
<keyword evidence="4 7" id="KW-0812">Transmembrane</keyword>
<keyword evidence="6 7" id="KW-0472">Membrane</keyword>
<dbReference type="PANTHER" id="PTHR30193:SF37">
    <property type="entry name" value="INNER MEMBRANE ABC TRANSPORTER PERMEASE PROTEIN YCJO"/>
    <property type="match status" value="1"/>
</dbReference>
<dbReference type="Proteomes" id="UP000198935">
    <property type="component" value="Unassembled WGS sequence"/>
</dbReference>
<feature type="transmembrane region" description="Helical" evidence="7">
    <location>
        <begin position="101"/>
        <end position="120"/>
    </location>
</feature>
<dbReference type="GO" id="GO:0005886">
    <property type="term" value="C:plasma membrane"/>
    <property type="evidence" value="ECO:0007669"/>
    <property type="project" value="UniProtKB-SubCell"/>
</dbReference>
<evidence type="ECO:0000256" key="6">
    <source>
        <dbReference type="ARBA" id="ARBA00023136"/>
    </source>
</evidence>
<dbReference type="EMBL" id="FNPI01000017">
    <property type="protein sequence ID" value="SDZ56312.1"/>
    <property type="molecule type" value="Genomic_DNA"/>
</dbReference>
<dbReference type="OrthoDB" id="5174895at2"/>
<comment type="similarity">
    <text evidence="7">Belongs to the binding-protein-dependent transport system permease family.</text>
</comment>
<dbReference type="GO" id="GO:0055085">
    <property type="term" value="P:transmembrane transport"/>
    <property type="evidence" value="ECO:0007669"/>
    <property type="project" value="InterPro"/>
</dbReference>
<evidence type="ECO:0000256" key="2">
    <source>
        <dbReference type="ARBA" id="ARBA00022448"/>
    </source>
</evidence>
<feature type="transmembrane region" description="Helical" evidence="7">
    <location>
        <begin position="293"/>
        <end position="311"/>
    </location>
</feature>
<feature type="transmembrane region" description="Helical" evidence="7">
    <location>
        <begin position="140"/>
        <end position="161"/>
    </location>
</feature>
<keyword evidence="2 7" id="KW-0813">Transport</keyword>
<feature type="domain" description="ABC transmembrane type-1" evidence="8">
    <location>
        <begin position="95"/>
        <end position="307"/>
    </location>
</feature>
<reference evidence="10" key="1">
    <citation type="submission" date="2016-10" db="EMBL/GenBank/DDBJ databases">
        <authorList>
            <person name="Varghese N."/>
            <person name="Submissions S."/>
        </authorList>
    </citation>
    <scope>NUCLEOTIDE SEQUENCE [LARGE SCALE GENOMIC DNA]</scope>
    <source>
        <strain evidence="10">SP</strain>
    </source>
</reference>
<accession>A0A1H3U1U8</accession>
<evidence type="ECO:0000256" key="7">
    <source>
        <dbReference type="RuleBase" id="RU363032"/>
    </source>
</evidence>
<keyword evidence="10" id="KW-1185">Reference proteome</keyword>
<gene>
    <name evidence="9" type="ORF">SAMN05421736_11768</name>
</gene>
<evidence type="ECO:0000256" key="4">
    <source>
        <dbReference type="ARBA" id="ARBA00022692"/>
    </source>
</evidence>
<proteinExistence type="inferred from homology"/>
<dbReference type="PANTHER" id="PTHR30193">
    <property type="entry name" value="ABC TRANSPORTER PERMEASE PROTEIN"/>
    <property type="match status" value="1"/>
</dbReference>
<evidence type="ECO:0000256" key="1">
    <source>
        <dbReference type="ARBA" id="ARBA00004651"/>
    </source>
</evidence>
<evidence type="ECO:0000259" key="8">
    <source>
        <dbReference type="PROSITE" id="PS50928"/>
    </source>
</evidence>
<dbReference type="InterPro" id="IPR035906">
    <property type="entry name" value="MetI-like_sf"/>
</dbReference>
<evidence type="ECO:0000313" key="9">
    <source>
        <dbReference type="EMBL" id="SDZ56312.1"/>
    </source>
</evidence>
<name>A0A1H3U1U8_9BACI</name>
<dbReference type="Pfam" id="PF00528">
    <property type="entry name" value="BPD_transp_1"/>
    <property type="match status" value="1"/>
</dbReference>
<sequence>MLSAKKQTAGVKRKWYLPITIHRRPAEKKYKSFLSMLLFLGPALLFYSVFLLIPAIGGGYYSMTDWNGLARTHDFVGINNYIQALRDDPDFIHSIGFTLKYAVVILVVQNIAALGLAVMIEERAKSKTFFRTVFFMPNMLSLIITAFMWSFIFTTVLPQLSEWAFLTFLDQSWTSDPKISFYSIAIASLWRGIGYMMIIYIAALQGVPKHLKEAAIIDGASPFQTLLYVTLPMIMHAVTICLFMTLNDAFRVFDLVYALTGGGPGRSTQVIALNIYEEAFSGNYRYGYASAKAMILFIIVLVITMIQVSIMKKREVES</sequence>